<keyword evidence="11" id="KW-0234">DNA repair</keyword>
<keyword evidence="12" id="KW-0326">Glycosidase</keyword>
<evidence type="ECO:0000256" key="9">
    <source>
        <dbReference type="ARBA" id="ARBA00023004"/>
    </source>
</evidence>
<evidence type="ECO:0000256" key="1">
    <source>
        <dbReference type="ARBA" id="ARBA00000843"/>
    </source>
</evidence>
<feature type="domain" description="HhH-GPD" evidence="14">
    <location>
        <begin position="69"/>
        <end position="221"/>
    </location>
</feature>
<dbReference type="PANTHER" id="PTHR42944">
    <property type="entry name" value="ADENINE DNA GLYCOSYLASE"/>
    <property type="match status" value="1"/>
</dbReference>
<evidence type="ECO:0000256" key="12">
    <source>
        <dbReference type="ARBA" id="ARBA00023295"/>
    </source>
</evidence>
<dbReference type="Gene3D" id="1.10.1670.10">
    <property type="entry name" value="Helix-hairpin-Helix base-excision DNA repair enzymes (C-terminal)"/>
    <property type="match status" value="1"/>
</dbReference>
<organism evidence="15 16">
    <name type="scientific">Actinomyces lilanjuaniae</name>
    <dbReference type="NCBI Taxonomy" id="2321394"/>
    <lineage>
        <taxon>Bacteria</taxon>
        <taxon>Bacillati</taxon>
        <taxon>Actinomycetota</taxon>
        <taxon>Actinomycetes</taxon>
        <taxon>Actinomycetales</taxon>
        <taxon>Actinomycetaceae</taxon>
        <taxon>Actinomyces</taxon>
    </lineage>
</organism>
<evidence type="ECO:0000256" key="5">
    <source>
        <dbReference type="ARBA" id="ARBA00022023"/>
    </source>
</evidence>
<dbReference type="InterPro" id="IPR023170">
    <property type="entry name" value="HhH_base_excis_C"/>
</dbReference>
<evidence type="ECO:0000256" key="6">
    <source>
        <dbReference type="ARBA" id="ARBA00022723"/>
    </source>
</evidence>
<evidence type="ECO:0000259" key="14">
    <source>
        <dbReference type="SMART" id="SM00478"/>
    </source>
</evidence>
<dbReference type="Pfam" id="PF00730">
    <property type="entry name" value="HhH-GPD"/>
    <property type="match status" value="1"/>
</dbReference>
<proteinExistence type="inferred from homology"/>
<dbReference type="InterPro" id="IPR000445">
    <property type="entry name" value="HhH_motif"/>
</dbReference>
<evidence type="ECO:0000256" key="4">
    <source>
        <dbReference type="ARBA" id="ARBA00012045"/>
    </source>
</evidence>
<dbReference type="PROSITE" id="PS01155">
    <property type="entry name" value="ENDONUCLEASE_III_2"/>
    <property type="match status" value="1"/>
</dbReference>
<dbReference type="Pfam" id="PF00633">
    <property type="entry name" value="HHH"/>
    <property type="match status" value="1"/>
</dbReference>
<evidence type="ECO:0000256" key="13">
    <source>
        <dbReference type="SAM" id="MobiDB-lite"/>
    </source>
</evidence>
<reference evidence="15 16" key="1">
    <citation type="submission" date="2018-09" db="EMBL/GenBank/DDBJ databases">
        <authorList>
            <person name="Li J."/>
        </authorList>
    </citation>
    <scope>NUCLEOTIDE SEQUENCE [LARGE SCALE GENOMIC DNA]</scope>
    <source>
        <strain evidence="15 16">2129</strain>
    </source>
</reference>
<sequence>MSGKQTGTGSPGSPAGREGGRARPGEAQAASVGALTPQSVISWYRRSARDLPWRRPGTTPWAVLVSEVMSQQTPVSRVVPVWQEWLQRWPGPEELAGAPASEVLRVWGRLGYPRRALRLKECAQAVVEQHGGVLPRDRQELLRLPGVGEYTAGAVVAFAYGRRALVLDTNVRRVLARAVGGQALPPPSLTRAERRRAETLLPSGDSEAAAWSVAVMELGALVCTAREPGCTACPWEGGCAWVAAGRPADRHASRRRTQAWRGTDRQARGMVMAVLRETDGPVESGVLRDAAARAWQAGRTATERRSQGRAGLDASCDRVLASLLADGLVVTPDGGATFSLP</sequence>
<comment type="similarity">
    <text evidence="3">Belongs to the Nth/MutY family.</text>
</comment>
<dbReference type="CDD" id="cd00056">
    <property type="entry name" value="ENDO3c"/>
    <property type="match status" value="1"/>
</dbReference>
<keyword evidence="16" id="KW-1185">Reference proteome</keyword>
<evidence type="ECO:0000313" key="16">
    <source>
        <dbReference type="Proteomes" id="UP000273001"/>
    </source>
</evidence>
<evidence type="ECO:0000313" key="15">
    <source>
        <dbReference type="EMBL" id="AYD89257.1"/>
    </source>
</evidence>
<evidence type="ECO:0000256" key="10">
    <source>
        <dbReference type="ARBA" id="ARBA00023014"/>
    </source>
</evidence>
<evidence type="ECO:0000256" key="8">
    <source>
        <dbReference type="ARBA" id="ARBA00022801"/>
    </source>
</evidence>
<protein>
    <recommendedName>
        <fullName evidence="5">Adenine DNA glycosylase</fullName>
        <ecNumber evidence="4">3.2.2.31</ecNumber>
    </recommendedName>
</protein>
<evidence type="ECO:0000256" key="3">
    <source>
        <dbReference type="ARBA" id="ARBA00008343"/>
    </source>
</evidence>
<dbReference type="InterPro" id="IPR003265">
    <property type="entry name" value="HhH-GPD_domain"/>
</dbReference>
<evidence type="ECO:0000256" key="2">
    <source>
        <dbReference type="ARBA" id="ARBA00001966"/>
    </source>
</evidence>
<keyword evidence="8" id="KW-0378">Hydrolase</keyword>
<feature type="region of interest" description="Disordered" evidence="13">
    <location>
        <begin position="1"/>
        <end position="33"/>
    </location>
</feature>
<name>A0ABM6Z1U9_9ACTO</name>
<dbReference type="PANTHER" id="PTHR42944:SF1">
    <property type="entry name" value="ADENINE DNA GLYCOSYLASE"/>
    <property type="match status" value="1"/>
</dbReference>
<dbReference type="Gene3D" id="1.10.340.30">
    <property type="entry name" value="Hypothetical protein, domain 2"/>
    <property type="match status" value="1"/>
</dbReference>
<dbReference type="SMART" id="SM00478">
    <property type="entry name" value="ENDO3c"/>
    <property type="match status" value="1"/>
</dbReference>
<dbReference type="EMBL" id="CP032514">
    <property type="protein sequence ID" value="AYD89257.1"/>
    <property type="molecule type" value="Genomic_DNA"/>
</dbReference>
<comment type="catalytic activity">
    <reaction evidence="1">
        <text>Hydrolyzes free adenine bases from 7,8-dihydro-8-oxoguanine:adenine mismatched double-stranded DNA, leaving an apurinic site.</text>
        <dbReference type="EC" id="3.2.2.31"/>
    </reaction>
</comment>
<dbReference type="EC" id="3.2.2.31" evidence="4"/>
<dbReference type="Proteomes" id="UP000273001">
    <property type="component" value="Chromosome"/>
</dbReference>
<keyword evidence="6" id="KW-0479">Metal-binding</keyword>
<dbReference type="InterPro" id="IPR044298">
    <property type="entry name" value="MIG/MutY"/>
</dbReference>
<keyword evidence="9" id="KW-0408">Iron</keyword>
<dbReference type="InterPro" id="IPR011257">
    <property type="entry name" value="DNA_glycosylase"/>
</dbReference>
<keyword evidence="7" id="KW-0227">DNA damage</keyword>
<keyword evidence="10" id="KW-0411">Iron-sulfur</keyword>
<accession>A0ABM6Z1U9</accession>
<evidence type="ECO:0000256" key="7">
    <source>
        <dbReference type="ARBA" id="ARBA00022763"/>
    </source>
</evidence>
<comment type="cofactor">
    <cofactor evidence="2">
        <name>[4Fe-4S] cluster</name>
        <dbReference type="ChEBI" id="CHEBI:49883"/>
    </cofactor>
</comment>
<gene>
    <name evidence="15" type="ORF">D5R93_02855</name>
</gene>
<dbReference type="InterPro" id="IPR004036">
    <property type="entry name" value="Endonuclease-III-like_CS2"/>
</dbReference>
<evidence type="ECO:0000256" key="11">
    <source>
        <dbReference type="ARBA" id="ARBA00023204"/>
    </source>
</evidence>
<dbReference type="SUPFAM" id="SSF48150">
    <property type="entry name" value="DNA-glycosylase"/>
    <property type="match status" value="1"/>
</dbReference>